<name>A0A815TUS5_9BILA</name>
<dbReference type="Proteomes" id="UP000663891">
    <property type="component" value="Unassembled WGS sequence"/>
</dbReference>
<organism evidence="2 3">
    <name type="scientific">Adineta steineri</name>
    <dbReference type="NCBI Taxonomy" id="433720"/>
    <lineage>
        <taxon>Eukaryota</taxon>
        <taxon>Metazoa</taxon>
        <taxon>Spiralia</taxon>
        <taxon>Gnathifera</taxon>
        <taxon>Rotifera</taxon>
        <taxon>Eurotatoria</taxon>
        <taxon>Bdelloidea</taxon>
        <taxon>Adinetida</taxon>
        <taxon>Adinetidae</taxon>
        <taxon>Adineta</taxon>
    </lineage>
</organism>
<evidence type="ECO:0000313" key="3">
    <source>
        <dbReference type="Proteomes" id="UP000663891"/>
    </source>
</evidence>
<reference evidence="2" key="1">
    <citation type="submission" date="2021-02" db="EMBL/GenBank/DDBJ databases">
        <authorList>
            <person name="Nowell W R."/>
        </authorList>
    </citation>
    <scope>NUCLEOTIDE SEQUENCE</scope>
</reference>
<dbReference type="EMBL" id="CAJNON010002570">
    <property type="protein sequence ID" value="CAF1513278.1"/>
    <property type="molecule type" value="Genomic_DNA"/>
</dbReference>
<feature type="region of interest" description="Disordered" evidence="1">
    <location>
        <begin position="23"/>
        <end position="50"/>
    </location>
</feature>
<evidence type="ECO:0000313" key="2">
    <source>
        <dbReference type="EMBL" id="CAF1513278.1"/>
    </source>
</evidence>
<gene>
    <name evidence="2" type="ORF">VCS650_LOCUS42889</name>
</gene>
<comment type="caution">
    <text evidence="2">The sequence shown here is derived from an EMBL/GenBank/DDBJ whole genome shotgun (WGS) entry which is preliminary data.</text>
</comment>
<proteinExistence type="predicted"/>
<accession>A0A815TUS5</accession>
<protein>
    <submittedName>
        <fullName evidence="2">Uncharacterized protein</fullName>
    </submittedName>
</protein>
<evidence type="ECO:0000256" key="1">
    <source>
        <dbReference type="SAM" id="MobiDB-lite"/>
    </source>
</evidence>
<sequence length="73" mass="7908">MVWGIEPEIVGIPDNNPCGMGQLEDNPCGMGQPEDNPCGMGQLEDNPCGMGQPEELMNNGEEQTMDQVAVRMQ</sequence>
<dbReference type="AlphaFoldDB" id="A0A815TUS5"/>